<keyword evidence="3" id="KW-1185">Reference proteome</keyword>
<dbReference type="AlphaFoldDB" id="A0AAV5NQF1"/>
<name>A0AAV5NQF1_9VIBR</name>
<dbReference type="EMBL" id="BSNX01000017">
    <property type="protein sequence ID" value="GLQ72599.1"/>
    <property type="molecule type" value="Genomic_DNA"/>
</dbReference>
<dbReference type="Proteomes" id="UP001156690">
    <property type="component" value="Unassembled WGS sequence"/>
</dbReference>
<reference evidence="3" key="1">
    <citation type="journal article" date="2019" name="Int. J. Syst. Evol. Microbiol.">
        <title>The Global Catalogue of Microorganisms (GCM) 10K type strain sequencing project: providing services to taxonomists for standard genome sequencing and annotation.</title>
        <authorList>
            <consortium name="The Broad Institute Genomics Platform"/>
            <consortium name="The Broad Institute Genome Sequencing Center for Infectious Disease"/>
            <person name="Wu L."/>
            <person name="Ma J."/>
        </authorList>
    </citation>
    <scope>NUCLEOTIDE SEQUENCE [LARGE SCALE GENOMIC DNA]</scope>
    <source>
        <strain evidence="3">NBRC 15640</strain>
    </source>
</reference>
<evidence type="ECO:0000313" key="2">
    <source>
        <dbReference type="EMBL" id="GLQ72599.1"/>
    </source>
</evidence>
<accession>A0AAV5NQF1</accession>
<feature type="compositionally biased region" description="Basic and acidic residues" evidence="1">
    <location>
        <begin position="1"/>
        <end position="21"/>
    </location>
</feature>
<comment type="caution">
    <text evidence="2">The sequence shown here is derived from an EMBL/GenBank/DDBJ whole genome shotgun (WGS) entry which is preliminary data.</text>
</comment>
<sequence>MSNESQKDTKLGRCVSRETSHQKSHSNHPPEKQLIQNKHGANLSKQVQIPYF</sequence>
<feature type="region of interest" description="Disordered" evidence="1">
    <location>
        <begin position="1"/>
        <end position="52"/>
    </location>
</feature>
<protein>
    <submittedName>
        <fullName evidence="2">Uncharacterized protein</fullName>
    </submittedName>
</protein>
<proteinExistence type="predicted"/>
<evidence type="ECO:0000256" key="1">
    <source>
        <dbReference type="SAM" id="MobiDB-lite"/>
    </source>
</evidence>
<gene>
    <name evidence="2" type="ORF">GCM10007932_19590</name>
</gene>
<feature type="compositionally biased region" description="Polar residues" evidence="1">
    <location>
        <begin position="43"/>
        <end position="52"/>
    </location>
</feature>
<evidence type="ECO:0000313" key="3">
    <source>
        <dbReference type="Proteomes" id="UP001156690"/>
    </source>
</evidence>
<organism evidence="2 3">
    <name type="scientific">Vibrio penaeicida</name>
    <dbReference type="NCBI Taxonomy" id="104609"/>
    <lineage>
        <taxon>Bacteria</taxon>
        <taxon>Pseudomonadati</taxon>
        <taxon>Pseudomonadota</taxon>
        <taxon>Gammaproteobacteria</taxon>
        <taxon>Vibrionales</taxon>
        <taxon>Vibrionaceae</taxon>
        <taxon>Vibrio</taxon>
    </lineage>
</organism>